<comment type="pathway">
    <text evidence="1">Cofactor biosynthesis; (R)-pantothenate biosynthesis; (R)-pantoate from 3-methyl-2-oxobutanoate: step 2/2.</text>
</comment>
<dbReference type="EC" id="1.1.1.169" evidence="3"/>
<dbReference type="GO" id="GO:0005737">
    <property type="term" value="C:cytoplasm"/>
    <property type="evidence" value="ECO:0007669"/>
    <property type="project" value="TreeGrafter"/>
</dbReference>
<proteinExistence type="inferred from homology"/>
<keyword evidence="5" id="KW-0566">Pantothenate biosynthesis</keyword>
<keyword evidence="6" id="KW-0521">NADP</keyword>
<evidence type="ECO:0000256" key="5">
    <source>
        <dbReference type="ARBA" id="ARBA00022655"/>
    </source>
</evidence>
<evidence type="ECO:0000256" key="4">
    <source>
        <dbReference type="ARBA" id="ARBA00019465"/>
    </source>
</evidence>
<dbReference type="Pfam" id="PF08546">
    <property type="entry name" value="ApbA_C"/>
    <property type="match status" value="1"/>
</dbReference>
<comment type="caution">
    <text evidence="12">The sequence shown here is derived from an EMBL/GenBank/DDBJ whole genome shotgun (WGS) entry which is preliminary data.</text>
</comment>
<dbReference type="EMBL" id="SMAJ01000002">
    <property type="protein sequence ID" value="TCT10219.1"/>
    <property type="molecule type" value="Genomic_DNA"/>
</dbReference>
<comment type="similarity">
    <text evidence="2">Belongs to the ketopantoate reductase family.</text>
</comment>
<dbReference type="InterPro" id="IPR050838">
    <property type="entry name" value="Ketopantoate_reductase"/>
</dbReference>
<dbReference type="InterPro" id="IPR008927">
    <property type="entry name" value="6-PGluconate_DH-like_C_sf"/>
</dbReference>
<evidence type="ECO:0000256" key="7">
    <source>
        <dbReference type="ARBA" id="ARBA00023002"/>
    </source>
</evidence>
<evidence type="ECO:0000256" key="3">
    <source>
        <dbReference type="ARBA" id="ARBA00013014"/>
    </source>
</evidence>
<dbReference type="UniPathway" id="UPA00028">
    <property type="reaction ID" value="UER00004"/>
</dbReference>
<evidence type="ECO:0000259" key="10">
    <source>
        <dbReference type="Pfam" id="PF02558"/>
    </source>
</evidence>
<feature type="domain" description="Ketopantoate reductase C-terminal" evidence="11">
    <location>
        <begin position="162"/>
        <end position="306"/>
    </location>
</feature>
<sequence>MTLIDAWPEHVLAMQERGIILTEPGREARIPLRALHIGQVQSLYKDPIDLAFVCVKLYDTDWATALIAPYLSPSGYIVTLQNGLAEERIAAVAGWERTVGCVGGGMYVKLDGPGCVTRARHPGRSISKIFYVGEVHGCVTPRVRQLAEMLDHVDATGCTTNLWGLRWSKLVANTMTSALCAAGGLSLKRLFSEPGSQQLMLRLAGEAIGVGTALGYAVEPIFGVEAGRWMAAAAGDSHCLVDVGAAFHAQCEVLTEASLSGTAQDIAKGRRTEIDYMNGYVVARATEAGLSAPLHAALTALIKKMELGQLSPGRESVSALATV</sequence>
<dbReference type="GO" id="GO:0050661">
    <property type="term" value="F:NADP binding"/>
    <property type="evidence" value="ECO:0007669"/>
    <property type="project" value="TreeGrafter"/>
</dbReference>
<accession>A0A4R3MD77</accession>
<evidence type="ECO:0000256" key="6">
    <source>
        <dbReference type="ARBA" id="ARBA00022857"/>
    </source>
</evidence>
<evidence type="ECO:0000256" key="8">
    <source>
        <dbReference type="ARBA" id="ARBA00032024"/>
    </source>
</evidence>
<dbReference type="InterPro" id="IPR013752">
    <property type="entry name" value="KPA_reductase"/>
</dbReference>
<reference evidence="12 13" key="1">
    <citation type="submission" date="2019-03" db="EMBL/GenBank/DDBJ databases">
        <title>Genomic Encyclopedia of Type Strains, Phase IV (KMG-IV): sequencing the most valuable type-strain genomes for metagenomic binning, comparative biology and taxonomic classification.</title>
        <authorList>
            <person name="Goeker M."/>
        </authorList>
    </citation>
    <scope>NUCLEOTIDE SEQUENCE [LARGE SCALE GENOMIC DNA]</scope>
    <source>
        <strain evidence="12 13">DSM 24591</strain>
    </source>
</reference>
<dbReference type="GO" id="GO:0015940">
    <property type="term" value="P:pantothenate biosynthetic process"/>
    <property type="evidence" value="ECO:0007669"/>
    <property type="project" value="UniProtKB-UniPathway"/>
</dbReference>
<dbReference type="Gene3D" id="1.10.1040.10">
    <property type="entry name" value="N-(1-d-carboxylethyl)-l-norvaline Dehydrogenase, domain 2"/>
    <property type="match status" value="1"/>
</dbReference>
<gene>
    <name evidence="12" type="ORF">EDC26_102175</name>
</gene>
<feature type="domain" description="Ketopantoate reductase N-terminal" evidence="10">
    <location>
        <begin position="2"/>
        <end position="101"/>
    </location>
</feature>
<dbReference type="Proteomes" id="UP000295525">
    <property type="component" value="Unassembled WGS sequence"/>
</dbReference>
<name>A0A4R3MD77_9BURK</name>
<evidence type="ECO:0000256" key="2">
    <source>
        <dbReference type="ARBA" id="ARBA00007870"/>
    </source>
</evidence>
<dbReference type="InterPro" id="IPR013328">
    <property type="entry name" value="6PGD_dom2"/>
</dbReference>
<dbReference type="AlphaFoldDB" id="A0A4R3MD77"/>
<evidence type="ECO:0000259" key="11">
    <source>
        <dbReference type="Pfam" id="PF08546"/>
    </source>
</evidence>
<evidence type="ECO:0000313" key="12">
    <source>
        <dbReference type="EMBL" id="TCT10219.1"/>
    </source>
</evidence>
<protein>
    <recommendedName>
        <fullName evidence="4">2-dehydropantoate 2-reductase</fullName>
        <ecNumber evidence="3">1.1.1.169</ecNumber>
    </recommendedName>
    <alternativeName>
        <fullName evidence="8">Ketopantoate reductase</fullName>
    </alternativeName>
</protein>
<dbReference type="Gene3D" id="3.40.50.720">
    <property type="entry name" value="NAD(P)-binding Rossmann-like Domain"/>
    <property type="match status" value="1"/>
</dbReference>
<keyword evidence="13" id="KW-1185">Reference proteome</keyword>
<dbReference type="GO" id="GO:0008677">
    <property type="term" value="F:2-dehydropantoate 2-reductase activity"/>
    <property type="evidence" value="ECO:0007669"/>
    <property type="project" value="UniProtKB-EC"/>
</dbReference>
<evidence type="ECO:0000256" key="9">
    <source>
        <dbReference type="ARBA" id="ARBA00048793"/>
    </source>
</evidence>
<evidence type="ECO:0000313" key="13">
    <source>
        <dbReference type="Proteomes" id="UP000295525"/>
    </source>
</evidence>
<dbReference type="PANTHER" id="PTHR43765:SF2">
    <property type="entry name" value="2-DEHYDROPANTOATE 2-REDUCTASE"/>
    <property type="match status" value="1"/>
</dbReference>
<dbReference type="Pfam" id="PF02558">
    <property type="entry name" value="ApbA"/>
    <property type="match status" value="1"/>
</dbReference>
<evidence type="ECO:0000256" key="1">
    <source>
        <dbReference type="ARBA" id="ARBA00004994"/>
    </source>
</evidence>
<organism evidence="12 13">
    <name type="scientific">Paralcaligenes ureilyticus</name>
    <dbReference type="NCBI Taxonomy" id="627131"/>
    <lineage>
        <taxon>Bacteria</taxon>
        <taxon>Pseudomonadati</taxon>
        <taxon>Pseudomonadota</taxon>
        <taxon>Betaproteobacteria</taxon>
        <taxon>Burkholderiales</taxon>
        <taxon>Alcaligenaceae</taxon>
        <taxon>Paralcaligenes</taxon>
    </lineage>
</organism>
<dbReference type="PANTHER" id="PTHR43765">
    <property type="entry name" value="2-DEHYDROPANTOATE 2-REDUCTASE-RELATED"/>
    <property type="match status" value="1"/>
</dbReference>
<keyword evidence="7" id="KW-0560">Oxidoreductase</keyword>
<dbReference type="InterPro" id="IPR013332">
    <property type="entry name" value="KPR_N"/>
</dbReference>
<dbReference type="SUPFAM" id="SSF48179">
    <property type="entry name" value="6-phosphogluconate dehydrogenase C-terminal domain-like"/>
    <property type="match status" value="1"/>
</dbReference>
<comment type="catalytic activity">
    <reaction evidence="9">
        <text>(R)-pantoate + NADP(+) = 2-dehydropantoate + NADPH + H(+)</text>
        <dbReference type="Rhea" id="RHEA:16233"/>
        <dbReference type="ChEBI" id="CHEBI:11561"/>
        <dbReference type="ChEBI" id="CHEBI:15378"/>
        <dbReference type="ChEBI" id="CHEBI:15980"/>
        <dbReference type="ChEBI" id="CHEBI:57783"/>
        <dbReference type="ChEBI" id="CHEBI:58349"/>
        <dbReference type="EC" id="1.1.1.169"/>
    </reaction>
</comment>